<feature type="transmembrane region" description="Helical" evidence="11">
    <location>
        <begin position="56"/>
        <end position="76"/>
    </location>
</feature>
<dbReference type="SMART" id="SM00382">
    <property type="entry name" value="AAA"/>
    <property type="match status" value="1"/>
</dbReference>
<dbReference type="Pfam" id="PF00005">
    <property type="entry name" value="ABC_tran"/>
    <property type="match status" value="1"/>
</dbReference>
<comment type="subcellular location">
    <subcellularLocation>
        <location evidence="1">Cell inner membrane</location>
        <topology evidence="1">Multi-pass membrane protein</topology>
    </subcellularLocation>
</comment>
<evidence type="ECO:0000256" key="2">
    <source>
        <dbReference type="ARBA" id="ARBA00022448"/>
    </source>
</evidence>
<evidence type="ECO:0000256" key="7">
    <source>
        <dbReference type="ARBA" id="ARBA00022840"/>
    </source>
</evidence>
<dbReference type="InterPro" id="IPR003593">
    <property type="entry name" value="AAA+_ATPase"/>
</dbReference>
<dbReference type="InterPro" id="IPR003439">
    <property type="entry name" value="ABC_transporter-like_ATP-bd"/>
</dbReference>
<dbReference type="PROSITE" id="PS50929">
    <property type="entry name" value="ABC_TM1F"/>
    <property type="match status" value="1"/>
</dbReference>
<keyword evidence="6" id="KW-0547">Nucleotide-binding</keyword>
<dbReference type="GO" id="GO:0055085">
    <property type="term" value="P:transmembrane transport"/>
    <property type="evidence" value="ECO:0007669"/>
    <property type="project" value="UniProtKB-ARBA"/>
</dbReference>
<evidence type="ECO:0000256" key="10">
    <source>
        <dbReference type="ARBA" id="ARBA00023455"/>
    </source>
</evidence>
<feature type="domain" description="ABC transmembrane type-1" evidence="13">
    <location>
        <begin position="26"/>
        <end position="299"/>
    </location>
</feature>
<dbReference type="AlphaFoldDB" id="A0ABD0BHA4"/>
<dbReference type="InterPro" id="IPR027417">
    <property type="entry name" value="P-loop_NTPase"/>
</dbReference>
<dbReference type="PROSITE" id="PS00211">
    <property type="entry name" value="ABC_TRANSPORTER_1"/>
    <property type="match status" value="1"/>
</dbReference>
<comment type="caution">
    <text evidence="14">The sequence shown here is derived from an EMBL/GenBank/DDBJ whole genome shotgun (WGS) entry which is preliminary data.</text>
</comment>
<evidence type="ECO:0000259" key="12">
    <source>
        <dbReference type="PROSITE" id="PS50893"/>
    </source>
</evidence>
<evidence type="ECO:0000256" key="4">
    <source>
        <dbReference type="ARBA" id="ARBA00022519"/>
    </source>
</evidence>
<name>A0ABD0BHA4_CORUL</name>
<keyword evidence="7" id="KW-0067">ATP-binding</keyword>
<dbReference type="GO" id="GO:0005886">
    <property type="term" value="C:plasma membrane"/>
    <property type="evidence" value="ECO:0007669"/>
    <property type="project" value="UniProtKB-SubCell"/>
</dbReference>
<gene>
    <name evidence="14" type="ORF">CULCOIPH005_14980</name>
</gene>
<dbReference type="InterPro" id="IPR017871">
    <property type="entry name" value="ABC_transporter-like_CS"/>
</dbReference>
<dbReference type="SUPFAM" id="SSF52540">
    <property type="entry name" value="P-loop containing nucleoside triphosphate hydrolases"/>
    <property type="match status" value="1"/>
</dbReference>
<evidence type="ECO:0000313" key="14">
    <source>
        <dbReference type="EMBL" id="GJJ43309.1"/>
    </source>
</evidence>
<dbReference type="InterPro" id="IPR039421">
    <property type="entry name" value="Type_1_exporter"/>
</dbReference>
<evidence type="ECO:0000259" key="13">
    <source>
        <dbReference type="PROSITE" id="PS50929"/>
    </source>
</evidence>
<feature type="domain" description="ABC transporter" evidence="12">
    <location>
        <begin position="333"/>
        <end position="565"/>
    </location>
</feature>
<evidence type="ECO:0000256" key="1">
    <source>
        <dbReference type="ARBA" id="ARBA00004429"/>
    </source>
</evidence>
<dbReference type="PROSITE" id="PS50893">
    <property type="entry name" value="ABC_TRANSPORTER_2"/>
    <property type="match status" value="1"/>
</dbReference>
<evidence type="ECO:0000256" key="5">
    <source>
        <dbReference type="ARBA" id="ARBA00022692"/>
    </source>
</evidence>
<comment type="similarity">
    <text evidence="10">Belongs to the ABC transporter superfamily. Siderophore-Fe(3+) uptake transporter (SIUT) (TC 3.A.1.21) family.</text>
</comment>
<dbReference type="Pfam" id="PF00664">
    <property type="entry name" value="ABC_membrane"/>
    <property type="match status" value="1"/>
</dbReference>
<sequence length="575" mass="62523">MFDPLLLRRLGELQSADGRKRRLYYLILVTFVGLFDGLAVLILLPVITALTRGESISSWLSILVAISVVSFALRYFSAMVGYQSALDFLKTGHSIIGDKLATLPLGWFTPARTGGISRLVSDRFMVATETLAHLLGTFFREAAALAVLLVGSWFFDPLLGLALVIIAPCALAVMKLASVIRGKASQQALPSGRELSARIVEYVRHQPVLRATGRSHNFIPLTQALERDRSVRFRELWQSTGALLLNGIVVQFFVVALISISAHLFVEGSLSGLEAIAIIGITLRFTRCLEQMGTAFVGLDVGRVAVAEAEPIVGSPALPEPVSPVPGDGSGRVEFHNVTFGYTEKPVVNDISFVVEPGTVTAIVGPSGSGKTTLVRLASRFWDVNCGAVLIDGVDVRDLGTTQLMSKLSMVFQDVYLFDDTLLANIRVGRPEASEEEIRKAAELAGVTSIAERLGWETPVGEGGALLSGGERQRVSVARALLKQAPIVLFDEATSALDQENEENILISVEKLRERSTFIVIAHKLDTIRSADQIIVLDESGRICQKGTHAQLYAEPGLYRRFWERRKAAKGWALS</sequence>
<evidence type="ECO:0000313" key="15">
    <source>
        <dbReference type="Proteomes" id="UP001205910"/>
    </source>
</evidence>
<protein>
    <submittedName>
        <fullName evidence="14">ABC transporter</fullName>
    </submittedName>
</protein>
<dbReference type="PANTHER" id="PTHR24221">
    <property type="entry name" value="ATP-BINDING CASSETTE SUB-FAMILY B"/>
    <property type="match status" value="1"/>
</dbReference>
<dbReference type="SUPFAM" id="SSF90123">
    <property type="entry name" value="ABC transporter transmembrane region"/>
    <property type="match status" value="1"/>
</dbReference>
<keyword evidence="4" id="KW-0997">Cell inner membrane</keyword>
<accession>A0ABD0BHA4</accession>
<feature type="transmembrane region" description="Helical" evidence="11">
    <location>
        <begin position="131"/>
        <end position="155"/>
    </location>
</feature>
<dbReference type="EMBL" id="BQFK01000004">
    <property type="protein sequence ID" value="GJJ43309.1"/>
    <property type="molecule type" value="Genomic_DNA"/>
</dbReference>
<dbReference type="Gene3D" id="3.40.50.300">
    <property type="entry name" value="P-loop containing nucleotide triphosphate hydrolases"/>
    <property type="match status" value="1"/>
</dbReference>
<keyword evidence="9 11" id="KW-0472">Membrane</keyword>
<feature type="transmembrane region" description="Helical" evidence="11">
    <location>
        <begin position="242"/>
        <end position="266"/>
    </location>
</feature>
<evidence type="ECO:0000256" key="11">
    <source>
        <dbReference type="SAM" id="Phobius"/>
    </source>
</evidence>
<keyword evidence="8 11" id="KW-1133">Transmembrane helix</keyword>
<keyword evidence="5 11" id="KW-0812">Transmembrane</keyword>
<organism evidence="14 15">
    <name type="scientific">Corynebacterium ulcerans</name>
    <dbReference type="NCBI Taxonomy" id="65058"/>
    <lineage>
        <taxon>Bacteria</taxon>
        <taxon>Bacillati</taxon>
        <taxon>Actinomycetota</taxon>
        <taxon>Actinomycetes</taxon>
        <taxon>Mycobacteriales</taxon>
        <taxon>Corynebacteriaceae</taxon>
        <taxon>Corynebacterium</taxon>
    </lineage>
</organism>
<dbReference type="FunFam" id="3.40.50.300:FF:000221">
    <property type="entry name" value="Multidrug ABC transporter ATP-binding protein"/>
    <property type="match status" value="1"/>
</dbReference>
<feature type="transmembrane region" description="Helical" evidence="11">
    <location>
        <begin position="23"/>
        <end position="50"/>
    </location>
</feature>
<feature type="transmembrane region" description="Helical" evidence="11">
    <location>
        <begin position="161"/>
        <end position="180"/>
    </location>
</feature>
<dbReference type="InterPro" id="IPR036640">
    <property type="entry name" value="ABC1_TM_sf"/>
</dbReference>
<evidence type="ECO:0000256" key="6">
    <source>
        <dbReference type="ARBA" id="ARBA00022741"/>
    </source>
</evidence>
<dbReference type="GO" id="GO:0005524">
    <property type="term" value="F:ATP binding"/>
    <property type="evidence" value="ECO:0007669"/>
    <property type="project" value="UniProtKB-KW"/>
</dbReference>
<dbReference type="Proteomes" id="UP001205910">
    <property type="component" value="Unassembled WGS sequence"/>
</dbReference>
<evidence type="ECO:0000256" key="9">
    <source>
        <dbReference type="ARBA" id="ARBA00023136"/>
    </source>
</evidence>
<dbReference type="PANTHER" id="PTHR24221:SF397">
    <property type="entry name" value="ABC TRANSPORTER, ATP-BINDING TRANSMEMBRANE PROTEIN"/>
    <property type="match status" value="1"/>
</dbReference>
<keyword evidence="3" id="KW-1003">Cell membrane</keyword>
<keyword evidence="2" id="KW-0813">Transport</keyword>
<dbReference type="RefSeq" id="WP_014836877.1">
    <property type="nucleotide sequence ID" value="NZ_AP019662.1"/>
</dbReference>
<dbReference type="InterPro" id="IPR011527">
    <property type="entry name" value="ABC1_TM_dom"/>
</dbReference>
<proteinExistence type="inferred from homology"/>
<evidence type="ECO:0000256" key="3">
    <source>
        <dbReference type="ARBA" id="ARBA00022475"/>
    </source>
</evidence>
<dbReference type="Gene3D" id="1.20.1560.10">
    <property type="entry name" value="ABC transporter type 1, transmembrane domain"/>
    <property type="match status" value="1"/>
</dbReference>
<evidence type="ECO:0000256" key="8">
    <source>
        <dbReference type="ARBA" id="ARBA00022989"/>
    </source>
</evidence>
<reference evidence="14 15" key="1">
    <citation type="submission" date="2021-11" db="EMBL/GenBank/DDBJ databases">
        <title>Whole genome sequences of diphtheriae toxin producing Corynebacterium ulcerans isolates from cats in Osaka, Japan.</title>
        <authorList>
            <person name="Umeda K."/>
            <person name="Hirai Y."/>
        </authorList>
    </citation>
    <scope>NUCLEOTIDE SEQUENCE [LARGE SCALE GENOMIC DNA]</scope>
    <source>
        <strain evidence="14 15">12109B-1</strain>
    </source>
</reference>